<keyword evidence="2" id="KW-1185">Reference proteome</keyword>
<accession>A0ACB9WRI0</accession>
<comment type="caution">
    <text evidence="1">The sequence shown here is derived from an EMBL/GenBank/DDBJ whole genome shotgun (WGS) entry which is preliminary data.</text>
</comment>
<dbReference type="Proteomes" id="UP001057452">
    <property type="component" value="Chromosome 13"/>
</dbReference>
<evidence type="ECO:0000313" key="2">
    <source>
        <dbReference type="Proteomes" id="UP001057452"/>
    </source>
</evidence>
<organism evidence="1 2">
    <name type="scientific">Chaenocephalus aceratus</name>
    <name type="common">Blackfin icefish</name>
    <name type="synonym">Chaenichthys aceratus</name>
    <dbReference type="NCBI Taxonomy" id="36190"/>
    <lineage>
        <taxon>Eukaryota</taxon>
        <taxon>Metazoa</taxon>
        <taxon>Chordata</taxon>
        <taxon>Craniata</taxon>
        <taxon>Vertebrata</taxon>
        <taxon>Euteleostomi</taxon>
        <taxon>Actinopterygii</taxon>
        <taxon>Neopterygii</taxon>
        <taxon>Teleostei</taxon>
        <taxon>Neoteleostei</taxon>
        <taxon>Acanthomorphata</taxon>
        <taxon>Eupercaria</taxon>
        <taxon>Perciformes</taxon>
        <taxon>Notothenioidei</taxon>
        <taxon>Channichthyidae</taxon>
        <taxon>Chaenocephalus</taxon>
    </lineage>
</organism>
<evidence type="ECO:0000313" key="1">
    <source>
        <dbReference type="EMBL" id="KAI4815789.1"/>
    </source>
</evidence>
<protein>
    <submittedName>
        <fullName evidence="1">Uncharacterized protein</fullName>
    </submittedName>
</protein>
<gene>
    <name evidence="1" type="ORF">KUCAC02_005916</name>
</gene>
<reference evidence="1" key="1">
    <citation type="submission" date="2022-05" db="EMBL/GenBank/DDBJ databases">
        <title>Chromosome-level genome of Chaenocephalus aceratus.</title>
        <authorList>
            <person name="Park H."/>
        </authorList>
    </citation>
    <scope>NUCLEOTIDE SEQUENCE</scope>
    <source>
        <strain evidence="1">KU_202001</strain>
    </source>
</reference>
<proteinExistence type="predicted"/>
<name>A0ACB9WRI0_CHAAC</name>
<sequence length="668" mass="75015">MDNKALEPDSLSIPMEETIVCNGDGQPQQQQEVSILTHLKKVENQITEAQRFSHLPKRSAVDLEFNNVSYTIREGACWKRRGHHPHTPNQIGGQGILIDQFTDFHKSKFSLQSLTEVPVRKVLHSGADRNPGALWAGKSTLMNILAGYRESGMKGQILVNGKPRDLRKFRKMSCYIMQEDMLLPHLTALEAMMVSANLKLNETMEVKKELVNEILTALGLLDCAYTRTSSLSGGQCKRLAIALELVNNPPVMFFDEPTSGLDSASCYQVVSLMRSLRWEDGPSSAPSTSPVPNCLRCLTSFTFSVRDSVSTKAQSPYLIPYLKTLGLYCPTYHNPADFIIEVASGEYGDLNPVLFEAVQGGMCALEEKKNQCENNGTSVCATKCQKDAGHIERHTFATSTLTQFCILFKRTFITICRDQVLTRLRLISHIAIGVLIGLLYLNIGNDASKVFNNTGFLFFSMLFIMFGALMPTVLTFPLEMSVFLREHLNYWYSLKAYYLAKTMADIPFQVICPIMYCSIVYWMTKQPRRPPATSSSSPSQSLGLLVGAASPSLQVATFVGPVTAIPVLLFSGFFVNFDTIPKYLQWSSYVSYVRYGFEGVILSIYGMNRSELECPEKVCKFQRPEEVLQLLDVEDAKLYMDFIVLGIFFLILRLGTYLVLRYKIKSER</sequence>
<dbReference type="EMBL" id="CM043797">
    <property type="protein sequence ID" value="KAI4815789.1"/>
    <property type="molecule type" value="Genomic_DNA"/>
</dbReference>